<evidence type="ECO:0000313" key="4">
    <source>
        <dbReference type="Proteomes" id="UP001445335"/>
    </source>
</evidence>
<evidence type="ECO:0000259" key="2">
    <source>
        <dbReference type="Pfam" id="PF17184"/>
    </source>
</evidence>
<dbReference type="Gene3D" id="3.90.190.10">
    <property type="entry name" value="Protein tyrosine phosphatase superfamily"/>
    <property type="match status" value="1"/>
</dbReference>
<dbReference type="InterPro" id="IPR033421">
    <property type="entry name" value="Rit1_DUSP-like"/>
</dbReference>
<dbReference type="InterPro" id="IPR033449">
    <property type="entry name" value="Rit1_N"/>
</dbReference>
<dbReference type="SUPFAM" id="SSF52799">
    <property type="entry name" value="(Phosphotyrosine protein) phosphatases II"/>
    <property type="match status" value="1"/>
</dbReference>
<protein>
    <recommendedName>
        <fullName evidence="5">Initiator tRNA phosphoribosyl transferase</fullName>
    </recommendedName>
</protein>
<dbReference type="GO" id="GO:0043399">
    <property type="term" value="F:tRNA adenosine(64)-2'-O-ribosylphosphate transferase activity"/>
    <property type="evidence" value="ECO:0007669"/>
    <property type="project" value="InterPro"/>
</dbReference>
<name>A0AAW1SGZ3_9CHLO</name>
<sequence>MAEWQAQARQPSYAQVLRQLKRRECGVYNCINSVLADAAFVREVAALYPGFPVLANLRCGLWYVPEPAGTCYFKSTDGHFGKWAFSLTRLNTAVARLAAQQGGVLVVDATRRGKTFPDALAKTVPIWAAVLNRAVAVGGQEGGNQDVCEAGWSERPCAGAVLGVGGPACDGGAAEEAAWDTELHLPPWVSATEQSQIELRLDTFVRQLLEVSTDVPALAAALHKPLRPLWVSQRTRVWLDAAPDARAFAFTPLVLVSASLPGARQRCVVGNGGWSYEYVPGAGDDEESWARGLTPALLMRHRRELVDAGPEGVEGIGWANGGDGWPHADDGIAWLPGGSVGLGAHAAGAPETVWRHADAVLNLGMLQHHGMQFERMAAVVVRAAADEARPLGSMSGPHAGRLQPHASVHLAPPSGSVEAELALYLWLPVAGPKQDRVALRARLPAALAFVAGHLARGRRVLVHCDDGTDRCVCVAVAALLAG</sequence>
<reference evidence="3 4" key="1">
    <citation type="journal article" date="2024" name="Nat. Commun.">
        <title>Phylogenomics reveals the evolutionary origins of lichenization in chlorophyte algae.</title>
        <authorList>
            <person name="Puginier C."/>
            <person name="Libourel C."/>
            <person name="Otte J."/>
            <person name="Skaloud P."/>
            <person name="Haon M."/>
            <person name="Grisel S."/>
            <person name="Petersen M."/>
            <person name="Berrin J.G."/>
            <person name="Delaux P.M."/>
            <person name="Dal Grande F."/>
            <person name="Keller J."/>
        </authorList>
    </citation>
    <scope>NUCLEOTIDE SEQUENCE [LARGE SCALE GENOMIC DNA]</scope>
    <source>
        <strain evidence="3 4">SAG 245.80</strain>
    </source>
</reference>
<dbReference type="GO" id="GO:0019988">
    <property type="term" value="P:charged-tRNA amino acid modification"/>
    <property type="evidence" value="ECO:0007669"/>
    <property type="project" value="InterPro"/>
</dbReference>
<dbReference type="EMBL" id="JALJOU010000003">
    <property type="protein sequence ID" value="KAK9845521.1"/>
    <property type="molecule type" value="Genomic_DNA"/>
</dbReference>
<dbReference type="PANTHER" id="PTHR31811">
    <property type="entry name" value="TRNA A64-2'-O-RIBOSYLPHOSPHATE TRANSFERASE"/>
    <property type="match status" value="1"/>
</dbReference>
<dbReference type="PANTHER" id="PTHR31811:SF0">
    <property type="entry name" value="TRNA A64-2'-O-RIBOSYLPHOSPHATE TRANSFERASE"/>
    <property type="match status" value="1"/>
</dbReference>
<evidence type="ECO:0000259" key="1">
    <source>
        <dbReference type="Pfam" id="PF04179"/>
    </source>
</evidence>
<keyword evidence="4" id="KW-1185">Reference proteome</keyword>
<dbReference type="InterPro" id="IPR007306">
    <property type="entry name" value="Rit1"/>
</dbReference>
<proteinExistence type="predicted"/>
<organism evidence="3 4">
    <name type="scientific">Elliptochloris bilobata</name>
    <dbReference type="NCBI Taxonomy" id="381761"/>
    <lineage>
        <taxon>Eukaryota</taxon>
        <taxon>Viridiplantae</taxon>
        <taxon>Chlorophyta</taxon>
        <taxon>core chlorophytes</taxon>
        <taxon>Trebouxiophyceae</taxon>
        <taxon>Trebouxiophyceae incertae sedis</taxon>
        <taxon>Elliptochloris clade</taxon>
        <taxon>Elliptochloris</taxon>
    </lineage>
</organism>
<dbReference type="Pfam" id="PF04179">
    <property type="entry name" value="Init_tRNA_PT"/>
    <property type="match status" value="1"/>
</dbReference>
<dbReference type="InterPro" id="IPR029021">
    <property type="entry name" value="Prot-tyrosine_phosphatase-like"/>
</dbReference>
<comment type="caution">
    <text evidence="3">The sequence shown here is derived from an EMBL/GenBank/DDBJ whole genome shotgun (WGS) entry which is preliminary data.</text>
</comment>
<dbReference type="Pfam" id="PF17184">
    <property type="entry name" value="Rit1_C"/>
    <property type="match status" value="1"/>
</dbReference>
<gene>
    <name evidence="3" type="ORF">WJX81_008456</name>
</gene>
<accession>A0AAW1SGZ3</accession>
<dbReference type="AlphaFoldDB" id="A0AAW1SGZ3"/>
<dbReference type="Proteomes" id="UP001445335">
    <property type="component" value="Unassembled WGS sequence"/>
</dbReference>
<feature type="domain" description="Rit1 N-terminal" evidence="2">
    <location>
        <begin position="20"/>
        <end position="312"/>
    </location>
</feature>
<feature type="domain" description="Rit1 DUSP-like" evidence="1">
    <location>
        <begin position="424"/>
        <end position="480"/>
    </location>
</feature>
<evidence type="ECO:0000313" key="3">
    <source>
        <dbReference type="EMBL" id="KAK9845521.1"/>
    </source>
</evidence>
<evidence type="ECO:0008006" key="5">
    <source>
        <dbReference type="Google" id="ProtNLM"/>
    </source>
</evidence>
<dbReference type="GO" id="GO:0005737">
    <property type="term" value="C:cytoplasm"/>
    <property type="evidence" value="ECO:0007669"/>
    <property type="project" value="TreeGrafter"/>
</dbReference>